<organism evidence="3 4">
    <name type="scientific">Mesocestoides corti</name>
    <name type="common">Flatworm</name>
    <dbReference type="NCBI Taxonomy" id="53468"/>
    <lineage>
        <taxon>Eukaryota</taxon>
        <taxon>Metazoa</taxon>
        <taxon>Spiralia</taxon>
        <taxon>Lophotrochozoa</taxon>
        <taxon>Platyhelminthes</taxon>
        <taxon>Cestoda</taxon>
        <taxon>Eucestoda</taxon>
        <taxon>Cyclophyllidea</taxon>
        <taxon>Mesocestoididae</taxon>
        <taxon>Mesocestoides</taxon>
    </lineage>
</organism>
<dbReference type="InterPro" id="IPR048278">
    <property type="entry name" value="PFN"/>
</dbReference>
<evidence type="ECO:0000313" key="4">
    <source>
        <dbReference type="Proteomes" id="UP000267029"/>
    </source>
</evidence>
<gene>
    <name evidence="3" type="ORF">MCOS_LOCUS6567</name>
</gene>
<dbReference type="Gene3D" id="3.30.450.30">
    <property type="entry name" value="Dynein light chain 2a, cytoplasmic"/>
    <property type="match status" value="1"/>
</dbReference>
<comment type="similarity">
    <text evidence="1 2">Belongs to the profilin family.</text>
</comment>
<dbReference type="EMBL" id="UXSR01005273">
    <property type="protein sequence ID" value="VDD80564.1"/>
    <property type="molecule type" value="Genomic_DNA"/>
</dbReference>
<evidence type="ECO:0000256" key="2">
    <source>
        <dbReference type="RuleBase" id="RU003909"/>
    </source>
</evidence>
<evidence type="ECO:0000313" key="3">
    <source>
        <dbReference type="EMBL" id="VDD80564.1"/>
    </source>
</evidence>
<proteinExistence type="inferred from homology"/>
<evidence type="ECO:0000256" key="1">
    <source>
        <dbReference type="ARBA" id="ARBA00010058"/>
    </source>
</evidence>
<dbReference type="GO" id="GO:0003779">
    <property type="term" value="F:actin binding"/>
    <property type="evidence" value="ECO:0007669"/>
    <property type="project" value="UniProtKB-KW"/>
</dbReference>
<name>A0A0R3UH10_MESCO</name>
<dbReference type="Proteomes" id="UP000267029">
    <property type="component" value="Unassembled WGS sequence"/>
</dbReference>
<dbReference type="SUPFAM" id="SSF55770">
    <property type="entry name" value="Profilin (actin-binding protein)"/>
    <property type="match status" value="1"/>
</dbReference>
<dbReference type="SMART" id="SM00392">
    <property type="entry name" value="PROF"/>
    <property type="match status" value="1"/>
</dbReference>
<keyword evidence="2" id="KW-0009">Actin-binding</keyword>
<dbReference type="OrthoDB" id="421374at2759"/>
<reference evidence="3 4" key="1">
    <citation type="submission" date="2018-10" db="EMBL/GenBank/DDBJ databases">
        <authorList>
            <consortium name="Pathogen Informatics"/>
        </authorList>
    </citation>
    <scope>NUCLEOTIDE SEQUENCE [LARGE SCALE GENOMIC DNA]</scope>
</reference>
<accession>A0A0R3UH10</accession>
<dbReference type="InterPro" id="IPR005455">
    <property type="entry name" value="PFN_euk"/>
</dbReference>
<dbReference type="InterPro" id="IPR036140">
    <property type="entry name" value="PFN_sf"/>
</dbReference>
<protein>
    <recommendedName>
        <fullName evidence="2">Profilin</fullName>
    </recommendedName>
</protein>
<dbReference type="STRING" id="53468.A0A0R3UH10"/>
<dbReference type="AlphaFoldDB" id="A0A0R3UH10"/>
<sequence length="126" mass="13086">MSWDAILNSMLQYPKVTCGCLAGVDGVIWSSSPEFKPSQEDILKIVKVASSGQNESVSISGKKLITVRCGGNELSATGSEYAIHARVLTKAVVIAANSDPKNNPGVNCLLSTASCATANHLASSGF</sequence>
<dbReference type="Pfam" id="PF00235">
    <property type="entry name" value="Profilin"/>
    <property type="match status" value="1"/>
</dbReference>
<keyword evidence="4" id="KW-1185">Reference proteome</keyword>